<dbReference type="AlphaFoldDB" id="A0A7Y0EJF8"/>
<keyword evidence="3" id="KW-1185">Reference proteome</keyword>
<reference evidence="2 3" key="1">
    <citation type="submission" date="2020-04" db="EMBL/GenBank/DDBJ databases">
        <authorList>
            <person name="Doyle D.A."/>
        </authorList>
    </citation>
    <scope>NUCLEOTIDE SEQUENCE [LARGE SCALE GENOMIC DNA]</scope>
    <source>
        <strain evidence="2 3">P21</strain>
    </source>
</reference>
<dbReference type="InterPro" id="IPR009476">
    <property type="entry name" value="DUF1097"/>
</dbReference>
<evidence type="ECO:0000313" key="2">
    <source>
        <dbReference type="EMBL" id="NMM64601.1"/>
    </source>
</evidence>
<accession>A0A7Y0EJF8</accession>
<dbReference type="Pfam" id="PF06496">
    <property type="entry name" value="DUF1097"/>
    <property type="match status" value="1"/>
</dbReference>
<protein>
    <submittedName>
        <fullName evidence="2">DUF1097 domain-containing protein</fullName>
    </submittedName>
</protein>
<proteinExistence type="predicted"/>
<feature type="transmembrane region" description="Helical" evidence="1">
    <location>
        <begin position="85"/>
        <end position="102"/>
    </location>
</feature>
<keyword evidence="1" id="KW-0472">Membrane</keyword>
<feature type="transmembrane region" description="Helical" evidence="1">
    <location>
        <begin position="111"/>
        <end position="132"/>
    </location>
</feature>
<feature type="transmembrane region" description="Helical" evidence="1">
    <location>
        <begin position="144"/>
        <end position="170"/>
    </location>
</feature>
<organism evidence="2 3">
    <name type="scientific">Clostridium muellerianum</name>
    <dbReference type="NCBI Taxonomy" id="2716538"/>
    <lineage>
        <taxon>Bacteria</taxon>
        <taxon>Bacillati</taxon>
        <taxon>Bacillota</taxon>
        <taxon>Clostridia</taxon>
        <taxon>Eubacteriales</taxon>
        <taxon>Clostridiaceae</taxon>
        <taxon>Clostridium</taxon>
    </lineage>
</organism>
<dbReference type="Proteomes" id="UP000537131">
    <property type="component" value="Unassembled WGS sequence"/>
</dbReference>
<reference evidence="2 3" key="2">
    <citation type="submission" date="2020-06" db="EMBL/GenBank/DDBJ databases">
        <title>Complete Genome Sequence of Clostridium muelleri sp. nov. P21T, an Acid-Alcohol Producing Acetogen Isolated from Old Hay.</title>
        <authorList>
            <person name="Duncan K.E."/>
            <person name="Tanner R.S."/>
        </authorList>
    </citation>
    <scope>NUCLEOTIDE SEQUENCE [LARGE SCALE GENOMIC DNA]</scope>
    <source>
        <strain evidence="2 3">P21</strain>
    </source>
</reference>
<evidence type="ECO:0000313" key="3">
    <source>
        <dbReference type="Proteomes" id="UP000537131"/>
    </source>
</evidence>
<name>A0A7Y0EJF8_9CLOT</name>
<comment type="caution">
    <text evidence="2">The sequence shown here is derived from an EMBL/GenBank/DDBJ whole genome shotgun (WGS) entry which is preliminary data.</text>
</comment>
<sequence length="189" mass="20905">MSIKRKALLIQGAFGAVILTLLMQPMGALGFANYNWMLFVVLLLFFAMGADFKKIPSMIVCYPIGILWAMLNGILIGALKDLPPWTSGVGLTIVVIFCILTVHENLLRDTIFANIPALFLGLAETFFIFSIHPANAPAITPFHLFGFFIYGMIMSVVLVVGGGILCNIFLGKEWPKYVFGRQEEKQQTV</sequence>
<keyword evidence="1" id="KW-1133">Transmembrane helix</keyword>
<gene>
    <name evidence="2" type="ORF">HBE96_18505</name>
</gene>
<feature type="transmembrane region" description="Helical" evidence="1">
    <location>
        <begin position="7"/>
        <end position="28"/>
    </location>
</feature>
<dbReference type="EMBL" id="JABBNI010000047">
    <property type="protein sequence ID" value="NMM64601.1"/>
    <property type="molecule type" value="Genomic_DNA"/>
</dbReference>
<evidence type="ECO:0000256" key="1">
    <source>
        <dbReference type="SAM" id="Phobius"/>
    </source>
</evidence>
<feature type="transmembrane region" description="Helical" evidence="1">
    <location>
        <begin position="34"/>
        <end position="52"/>
    </location>
</feature>
<feature type="transmembrane region" description="Helical" evidence="1">
    <location>
        <begin position="59"/>
        <end position="79"/>
    </location>
</feature>
<keyword evidence="1" id="KW-0812">Transmembrane</keyword>
<dbReference type="RefSeq" id="WP_169299192.1">
    <property type="nucleotide sequence ID" value="NZ_JABBNI010000047.1"/>
</dbReference>